<accession>A0AAU9TN20</accession>
<organism evidence="2 3">
    <name type="scientific">Euphydryas editha</name>
    <name type="common">Edith's checkerspot</name>
    <dbReference type="NCBI Taxonomy" id="104508"/>
    <lineage>
        <taxon>Eukaryota</taxon>
        <taxon>Metazoa</taxon>
        <taxon>Ecdysozoa</taxon>
        <taxon>Arthropoda</taxon>
        <taxon>Hexapoda</taxon>
        <taxon>Insecta</taxon>
        <taxon>Pterygota</taxon>
        <taxon>Neoptera</taxon>
        <taxon>Endopterygota</taxon>
        <taxon>Lepidoptera</taxon>
        <taxon>Glossata</taxon>
        <taxon>Ditrysia</taxon>
        <taxon>Papilionoidea</taxon>
        <taxon>Nymphalidae</taxon>
        <taxon>Nymphalinae</taxon>
        <taxon>Euphydryas</taxon>
    </lineage>
</organism>
<evidence type="ECO:0000313" key="2">
    <source>
        <dbReference type="EMBL" id="CAH2088378.1"/>
    </source>
</evidence>
<feature type="compositionally biased region" description="Polar residues" evidence="1">
    <location>
        <begin position="108"/>
        <end position="125"/>
    </location>
</feature>
<proteinExistence type="predicted"/>
<sequence length="185" mass="20857">MLNCPLRYCNHFRRFNAVIANNGLETTFLGNSRKYNKDKGDCCKDISQTEGKRIEEWPKCDPPPPAWTANCPRDPQPPNYDPYRIKVPDVVVPPLPPSNAKWMGVVLTTNQPGGRDQTYQEPGFTQESEQSPQSSEEQAEKEEEIGSGGFFGYLRSLFGKDRGKTGKGEGEVSMIGQRLWINNCR</sequence>
<feature type="region of interest" description="Disordered" evidence="1">
    <location>
        <begin position="108"/>
        <end position="148"/>
    </location>
</feature>
<gene>
    <name evidence="2" type="ORF">EEDITHA_LOCUS4544</name>
</gene>
<dbReference type="Proteomes" id="UP001153954">
    <property type="component" value="Unassembled WGS sequence"/>
</dbReference>
<evidence type="ECO:0000256" key="1">
    <source>
        <dbReference type="SAM" id="MobiDB-lite"/>
    </source>
</evidence>
<protein>
    <submittedName>
        <fullName evidence="2">Uncharacterized protein</fullName>
    </submittedName>
</protein>
<evidence type="ECO:0000313" key="3">
    <source>
        <dbReference type="Proteomes" id="UP001153954"/>
    </source>
</evidence>
<name>A0AAU9TN20_EUPED</name>
<reference evidence="2" key="1">
    <citation type="submission" date="2022-03" db="EMBL/GenBank/DDBJ databases">
        <authorList>
            <person name="Tunstrom K."/>
        </authorList>
    </citation>
    <scope>NUCLEOTIDE SEQUENCE</scope>
</reference>
<dbReference type="AlphaFoldDB" id="A0AAU9TN20"/>
<comment type="caution">
    <text evidence="2">The sequence shown here is derived from an EMBL/GenBank/DDBJ whole genome shotgun (WGS) entry which is preliminary data.</text>
</comment>
<dbReference type="EMBL" id="CAKOGL010000007">
    <property type="protein sequence ID" value="CAH2088378.1"/>
    <property type="molecule type" value="Genomic_DNA"/>
</dbReference>
<feature type="compositionally biased region" description="Low complexity" evidence="1">
    <location>
        <begin position="126"/>
        <end position="136"/>
    </location>
</feature>
<keyword evidence="3" id="KW-1185">Reference proteome</keyword>